<dbReference type="GO" id="GO:0000155">
    <property type="term" value="F:phosphorelay sensor kinase activity"/>
    <property type="evidence" value="ECO:0007669"/>
    <property type="project" value="InterPro"/>
</dbReference>
<gene>
    <name evidence="15" type="primary">phoR5</name>
    <name evidence="15" type="ordered locus">COCOR_07670</name>
</gene>
<dbReference type="FunFam" id="3.30.565.10:FF:000006">
    <property type="entry name" value="Sensor histidine kinase WalK"/>
    <property type="match status" value="1"/>
</dbReference>
<dbReference type="HOGENOM" id="CLU_339732_0_0_7"/>
<dbReference type="SUPFAM" id="SSF103190">
    <property type="entry name" value="Sensory domain-like"/>
    <property type="match status" value="1"/>
</dbReference>
<dbReference type="InterPro" id="IPR036097">
    <property type="entry name" value="HisK_dim/P_sf"/>
</dbReference>
<evidence type="ECO:0000259" key="13">
    <source>
        <dbReference type="PROSITE" id="PS50109"/>
    </source>
</evidence>
<reference evidence="16" key="2">
    <citation type="submission" date="2012-03" db="EMBL/GenBank/DDBJ databases">
        <title>Genome sequence of the fruiting myxobacterium Corallococcus coralloides DSM 2259.</title>
        <authorList>
            <person name="Huntley S."/>
            <person name="Zhang Y."/>
            <person name="Treuner-Lange A."/>
            <person name="Sensen C.W."/>
            <person name="Sogaard-Andersen L."/>
        </authorList>
    </citation>
    <scope>NUCLEOTIDE SEQUENCE [LARGE SCALE GENOMIC DNA]</scope>
    <source>
        <strain evidence="16">ATCC 25202 / DSM 2259 / NBRC 100086 / M2</strain>
    </source>
</reference>
<proteinExistence type="predicted"/>
<name>H8MRT9_CORCM</name>
<keyword evidence="6" id="KW-0808">Transferase</keyword>
<evidence type="ECO:0000256" key="1">
    <source>
        <dbReference type="ARBA" id="ARBA00000085"/>
    </source>
</evidence>
<dbReference type="FunFam" id="1.10.287.130:FF:000001">
    <property type="entry name" value="Two-component sensor histidine kinase"/>
    <property type="match status" value="1"/>
</dbReference>
<dbReference type="PANTHER" id="PTHR43711:SF1">
    <property type="entry name" value="HISTIDINE KINASE 1"/>
    <property type="match status" value="1"/>
</dbReference>
<dbReference type="STRING" id="1144275.COCOR_07670"/>
<dbReference type="CDD" id="cd06225">
    <property type="entry name" value="HAMP"/>
    <property type="match status" value="1"/>
</dbReference>
<dbReference type="eggNOG" id="COG2205">
    <property type="taxonomic scope" value="Bacteria"/>
</dbReference>
<dbReference type="Pfam" id="PF00672">
    <property type="entry name" value="HAMP"/>
    <property type="match status" value="1"/>
</dbReference>
<dbReference type="GO" id="GO:0005886">
    <property type="term" value="C:plasma membrane"/>
    <property type="evidence" value="ECO:0007669"/>
    <property type="project" value="UniProtKB-SubCell"/>
</dbReference>
<evidence type="ECO:0000256" key="9">
    <source>
        <dbReference type="ARBA" id="ARBA00022989"/>
    </source>
</evidence>
<dbReference type="EMBL" id="CP003389">
    <property type="protein sequence ID" value="AFE09830.1"/>
    <property type="molecule type" value="Genomic_DNA"/>
</dbReference>
<reference evidence="15 16" key="1">
    <citation type="journal article" date="2012" name="J. Bacteriol.">
        <title>Complete Genome Sequence of the Fruiting Myxobacterium Corallococcus coralloides DSM 2259.</title>
        <authorList>
            <person name="Huntley S."/>
            <person name="Zhang Y."/>
            <person name="Treuner-Lange A."/>
            <person name="Kneip S."/>
            <person name="Sensen C.W."/>
            <person name="Sogaard-Andersen L."/>
        </authorList>
    </citation>
    <scope>NUCLEOTIDE SEQUENCE [LARGE SCALE GENOMIC DNA]</scope>
    <source>
        <strain evidence="16">ATCC 25202 / DSM 2259 / NBRC 100086 / M2</strain>
    </source>
</reference>
<keyword evidence="5" id="KW-0597">Phosphoprotein</keyword>
<organism evidence="15 16">
    <name type="scientific">Corallococcus coralloides (strain ATCC 25202 / DSM 2259 / NBRC 100086 / M2)</name>
    <name type="common">Myxococcus coralloides</name>
    <dbReference type="NCBI Taxonomy" id="1144275"/>
    <lineage>
        <taxon>Bacteria</taxon>
        <taxon>Pseudomonadati</taxon>
        <taxon>Myxococcota</taxon>
        <taxon>Myxococcia</taxon>
        <taxon>Myxococcales</taxon>
        <taxon>Cystobacterineae</taxon>
        <taxon>Myxococcaceae</taxon>
        <taxon>Corallococcus</taxon>
    </lineage>
</organism>
<evidence type="ECO:0000256" key="2">
    <source>
        <dbReference type="ARBA" id="ARBA00004651"/>
    </source>
</evidence>
<evidence type="ECO:0000256" key="8">
    <source>
        <dbReference type="ARBA" id="ARBA00022777"/>
    </source>
</evidence>
<dbReference type="Gene3D" id="6.10.340.10">
    <property type="match status" value="1"/>
</dbReference>
<dbReference type="InterPro" id="IPR029151">
    <property type="entry name" value="Sensor-like_sf"/>
</dbReference>
<evidence type="ECO:0000256" key="3">
    <source>
        <dbReference type="ARBA" id="ARBA00012438"/>
    </source>
</evidence>
<evidence type="ECO:0000313" key="15">
    <source>
        <dbReference type="EMBL" id="AFE09830.1"/>
    </source>
</evidence>
<evidence type="ECO:0000256" key="6">
    <source>
        <dbReference type="ARBA" id="ARBA00022679"/>
    </source>
</evidence>
<feature type="transmembrane region" description="Helical" evidence="12">
    <location>
        <begin position="199"/>
        <end position="216"/>
    </location>
</feature>
<dbReference type="SUPFAM" id="SSF47384">
    <property type="entry name" value="Homodimeric domain of signal transducing histidine kinase"/>
    <property type="match status" value="1"/>
</dbReference>
<keyword evidence="7 12" id="KW-0812">Transmembrane</keyword>
<dbReference type="Pfam" id="PF02518">
    <property type="entry name" value="HATPase_c"/>
    <property type="match status" value="1"/>
</dbReference>
<protein>
    <recommendedName>
        <fullName evidence="3">histidine kinase</fullName>
        <ecNumber evidence="3">2.7.13.3</ecNumber>
    </recommendedName>
</protein>
<keyword evidence="11 12" id="KW-0472">Membrane</keyword>
<dbReference type="PANTHER" id="PTHR43711">
    <property type="entry name" value="TWO-COMPONENT HISTIDINE KINASE"/>
    <property type="match status" value="1"/>
</dbReference>
<evidence type="ECO:0000256" key="12">
    <source>
        <dbReference type="SAM" id="Phobius"/>
    </source>
</evidence>
<evidence type="ECO:0000256" key="5">
    <source>
        <dbReference type="ARBA" id="ARBA00022553"/>
    </source>
</evidence>
<dbReference type="CDD" id="cd18774">
    <property type="entry name" value="PDC2_HK_sensor"/>
    <property type="match status" value="1"/>
</dbReference>
<dbReference type="InterPro" id="IPR005467">
    <property type="entry name" value="His_kinase_dom"/>
</dbReference>
<dbReference type="EC" id="2.7.13.3" evidence="3"/>
<dbReference type="SMART" id="SM00304">
    <property type="entry name" value="HAMP"/>
    <property type="match status" value="1"/>
</dbReference>
<keyword evidence="16" id="KW-1185">Reference proteome</keyword>
<dbReference type="Gene3D" id="3.30.450.20">
    <property type="entry name" value="PAS domain"/>
    <property type="match status" value="1"/>
</dbReference>
<dbReference type="PRINTS" id="PR00344">
    <property type="entry name" value="BCTRLSENSOR"/>
</dbReference>
<feature type="transmembrane region" description="Helical" evidence="12">
    <location>
        <begin position="236"/>
        <end position="254"/>
    </location>
</feature>
<evidence type="ECO:0000256" key="4">
    <source>
        <dbReference type="ARBA" id="ARBA00022475"/>
    </source>
</evidence>
<dbReference type="SMART" id="SM00388">
    <property type="entry name" value="HisKA"/>
    <property type="match status" value="1"/>
</dbReference>
<dbReference type="AlphaFoldDB" id="H8MRT9"/>
<dbReference type="InterPro" id="IPR003660">
    <property type="entry name" value="HAMP_dom"/>
</dbReference>
<dbReference type="CDD" id="cd00075">
    <property type="entry name" value="HATPase"/>
    <property type="match status" value="1"/>
</dbReference>
<feature type="domain" description="HAMP" evidence="14">
    <location>
        <begin position="523"/>
        <end position="575"/>
    </location>
</feature>
<dbReference type="PROSITE" id="PS50885">
    <property type="entry name" value="HAMP"/>
    <property type="match status" value="1"/>
</dbReference>
<accession>H8MRT9</accession>
<dbReference type="InterPro" id="IPR004358">
    <property type="entry name" value="Sig_transdc_His_kin-like_C"/>
</dbReference>
<feature type="domain" description="Histidine kinase" evidence="13">
    <location>
        <begin position="590"/>
        <end position="813"/>
    </location>
</feature>
<comment type="subcellular location">
    <subcellularLocation>
        <location evidence="2">Cell membrane</location>
        <topology evidence="2">Multi-pass membrane protein</topology>
    </subcellularLocation>
</comment>
<dbReference type="Gene3D" id="3.30.565.10">
    <property type="entry name" value="Histidine kinase-like ATPase, C-terminal domain"/>
    <property type="match status" value="1"/>
</dbReference>
<dbReference type="CDD" id="cd12914">
    <property type="entry name" value="PDC1_DGC_like"/>
    <property type="match status" value="1"/>
</dbReference>
<dbReference type="Proteomes" id="UP000007587">
    <property type="component" value="Chromosome"/>
</dbReference>
<dbReference type="CDD" id="cd00082">
    <property type="entry name" value="HisKA"/>
    <property type="match status" value="1"/>
</dbReference>
<dbReference type="InterPro" id="IPR050736">
    <property type="entry name" value="Sensor_HK_Regulatory"/>
</dbReference>
<dbReference type="Pfam" id="PF00512">
    <property type="entry name" value="HisKA"/>
    <property type="match status" value="1"/>
</dbReference>
<dbReference type="InterPro" id="IPR003594">
    <property type="entry name" value="HATPase_dom"/>
</dbReference>
<feature type="transmembrane region" description="Helical" evidence="12">
    <location>
        <begin position="499"/>
        <end position="518"/>
    </location>
</feature>
<dbReference type="InterPro" id="IPR036890">
    <property type="entry name" value="HATPase_C_sf"/>
</dbReference>
<evidence type="ECO:0000256" key="10">
    <source>
        <dbReference type="ARBA" id="ARBA00023012"/>
    </source>
</evidence>
<feature type="transmembrane region" description="Helical" evidence="12">
    <location>
        <begin position="115"/>
        <end position="138"/>
    </location>
</feature>
<dbReference type="SUPFAM" id="SSF55874">
    <property type="entry name" value="ATPase domain of HSP90 chaperone/DNA topoisomerase II/histidine kinase"/>
    <property type="match status" value="1"/>
</dbReference>
<dbReference type="KEGG" id="ccx:COCOR_07670"/>
<feature type="transmembrane region" description="Helical" evidence="12">
    <location>
        <begin position="144"/>
        <end position="167"/>
    </location>
</feature>
<keyword evidence="10" id="KW-0902">Two-component regulatory system</keyword>
<evidence type="ECO:0000313" key="16">
    <source>
        <dbReference type="Proteomes" id="UP000007587"/>
    </source>
</evidence>
<evidence type="ECO:0000256" key="7">
    <source>
        <dbReference type="ARBA" id="ARBA00022692"/>
    </source>
</evidence>
<keyword evidence="8 15" id="KW-0418">Kinase</keyword>
<sequence length="818" mass="89891">MEWFAAAFGLVVGTTMVFVPYEFGAAIFQLIYPYVRPLGSLFLVGSATMLAAMLYPTWPPFVGWLGRALFLAAMAFYWWAATVLPRGLTGFILYPLIAGLLLLERTRRFQGRGLLPVFIACVALSFGGLMVLVPSSFIRMSLLAFGPFIRLMGGAFLATGGLLAVGLWRGHEKACRIAAGSLSVLFLNMTLALGSRRSWAGMGVYAVLALACLLLWRMRQLPSLSGVRWRLFRGMALASVLPILVVGAVTSYVAQRAIAAELRGKARQAVLAETAWLEQSASIARALLRSQSRDPGFIEAVRTGDRKEMSERVELLETDTGLFDATWLLDANGETLVPSKRLNRLTGNYASREYFQQALNGGDEVWVSRPFLTRAGLPFIVFSTRVDLGDGQRAVLVGGLSLNRLGIQSTLASRSYHVELFDRRDGTLLRETERGDVLTRAPVLGLLAPEALSAREGLQEAFDESGRRLLVAHAQVPDTEWTVVVTARLREAFAPVTRMGAWVVAIAVLAGAISLLLSQWVGRDVAQRLETLRDGFAALGTPAREQRVQARGDDEVAQLADGFNDMAARIDRTQKELREAIAIRDQFLSMASHELRTPLTPLKATLELLIRQSESGVGLTPERQRASFERLTRQVDRLTRLIGDMLDVSRLQSGRFALTVAPMDLTALAREVMERIQSTHPERQGLLSLDVPEGPLVGRWDEQRLDQLLTNLVENALRYSPPGTPVSMRVREEDGQVRVDVEDQGIGIPQESLPQLFTPFFRARNATEHYAGGLGLGLAICREIVERHEGRIQASSEGPGKGTCFTVWLPRAAVADAA</sequence>
<comment type="catalytic activity">
    <reaction evidence="1">
        <text>ATP + protein L-histidine = ADP + protein N-phospho-L-histidine.</text>
        <dbReference type="EC" id="2.7.13.3"/>
    </reaction>
</comment>
<keyword evidence="9 12" id="KW-1133">Transmembrane helix</keyword>
<dbReference type="Gene3D" id="1.10.287.130">
    <property type="match status" value="1"/>
</dbReference>
<dbReference type="PROSITE" id="PS50109">
    <property type="entry name" value="HIS_KIN"/>
    <property type="match status" value="1"/>
</dbReference>
<feature type="transmembrane region" description="Helical" evidence="12">
    <location>
        <begin position="34"/>
        <end position="54"/>
    </location>
</feature>
<dbReference type="InParanoid" id="H8MRT9"/>
<dbReference type="InterPro" id="IPR003661">
    <property type="entry name" value="HisK_dim/P_dom"/>
</dbReference>
<keyword evidence="4" id="KW-1003">Cell membrane</keyword>
<evidence type="ECO:0000259" key="14">
    <source>
        <dbReference type="PROSITE" id="PS50885"/>
    </source>
</evidence>
<feature type="transmembrane region" description="Helical" evidence="12">
    <location>
        <begin position="86"/>
        <end position="103"/>
    </location>
</feature>
<dbReference type="SMART" id="SM00387">
    <property type="entry name" value="HATPase_c"/>
    <property type="match status" value="1"/>
</dbReference>
<evidence type="ECO:0000256" key="11">
    <source>
        <dbReference type="ARBA" id="ARBA00023136"/>
    </source>
</evidence>